<evidence type="ECO:0000256" key="2">
    <source>
        <dbReference type="SAM" id="SignalP"/>
    </source>
</evidence>
<accession>A0A7C9E1F7</accession>
<keyword evidence="2" id="KW-0732">Signal</keyword>
<dbReference type="EMBL" id="GISG01169097">
    <property type="protein sequence ID" value="MBA4651224.1"/>
    <property type="molecule type" value="Transcribed_RNA"/>
</dbReference>
<feature type="compositionally biased region" description="Polar residues" evidence="1">
    <location>
        <begin position="89"/>
        <end position="103"/>
    </location>
</feature>
<protein>
    <recommendedName>
        <fullName evidence="4">Secreted protein</fullName>
    </recommendedName>
</protein>
<reference evidence="3" key="1">
    <citation type="journal article" date="2013" name="J. Plant Res.">
        <title>Effect of fungi and light on seed germination of three Opuntia species from semiarid lands of central Mexico.</title>
        <authorList>
            <person name="Delgado-Sanchez P."/>
            <person name="Jimenez-Bremont J.F."/>
            <person name="Guerrero-Gonzalez Mde L."/>
            <person name="Flores J."/>
        </authorList>
    </citation>
    <scope>NUCLEOTIDE SEQUENCE</scope>
    <source>
        <tissue evidence="3">Cladode</tissue>
    </source>
</reference>
<evidence type="ECO:0000313" key="3">
    <source>
        <dbReference type="EMBL" id="MBA4651224.1"/>
    </source>
</evidence>
<evidence type="ECO:0008006" key="4">
    <source>
        <dbReference type="Google" id="ProtNLM"/>
    </source>
</evidence>
<reference evidence="3" key="2">
    <citation type="submission" date="2020-07" db="EMBL/GenBank/DDBJ databases">
        <authorList>
            <person name="Vera ALvarez R."/>
            <person name="Arias-Moreno D.M."/>
            <person name="Jimenez-Jacinto V."/>
            <person name="Jimenez-Bremont J.F."/>
            <person name="Swaminathan K."/>
            <person name="Moose S.P."/>
            <person name="Guerrero-Gonzalez M.L."/>
            <person name="Marino-Ramirez L."/>
            <person name="Landsman D."/>
            <person name="Rodriguez-Kessler M."/>
            <person name="Delgado-Sanchez P."/>
        </authorList>
    </citation>
    <scope>NUCLEOTIDE SEQUENCE</scope>
    <source>
        <tissue evidence="3">Cladode</tissue>
    </source>
</reference>
<sequence length="103" mass="11293">MPSLRSQISAMISPLWVVFLILAQWRVSLVLGDEINGGNGDGSSQFCSIDLASFLPPPYGNLSYSSCRPVWNTFVLRVSPFSPLPLPPNTNLDSRYNGTECTN</sequence>
<name>A0A7C9E1F7_OPUST</name>
<organism evidence="3">
    <name type="scientific">Opuntia streptacantha</name>
    <name type="common">Prickly pear cactus</name>
    <name type="synonym">Opuntia cardona</name>
    <dbReference type="NCBI Taxonomy" id="393608"/>
    <lineage>
        <taxon>Eukaryota</taxon>
        <taxon>Viridiplantae</taxon>
        <taxon>Streptophyta</taxon>
        <taxon>Embryophyta</taxon>
        <taxon>Tracheophyta</taxon>
        <taxon>Spermatophyta</taxon>
        <taxon>Magnoliopsida</taxon>
        <taxon>eudicotyledons</taxon>
        <taxon>Gunneridae</taxon>
        <taxon>Pentapetalae</taxon>
        <taxon>Caryophyllales</taxon>
        <taxon>Cactineae</taxon>
        <taxon>Cactaceae</taxon>
        <taxon>Opuntioideae</taxon>
        <taxon>Opuntia</taxon>
    </lineage>
</organism>
<feature type="signal peptide" evidence="2">
    <location>
        <begin position="1"/>
        <end position="32"/>
    </location>
</feature>
<feature type="region of interest" description="Disordered" evidence="1">
    <location>
        <begin position="84"/>
        <end position="103"/>
    </location>
</feature>
<dbReference type="AlphaFoldDB" id="A0A7C9E1F7"/>
<proteinExistence type="predicted"/>
<feature type="chain" id="PRO_5028213242" description="Secreted protein" evidence="2">
    <location>
        <begin position="33"/>
        <end position="103"/>
    </location>
</feature>
<evidence type="ECO:0000256" key="1">
    <source>
        <dbReference type="SAM" id="MobiDB-lite"/>
    </source>
</evidence>